<protein>
    <submittedName>
        <fullName evidence="5">Catechol O-methyltransferase domain-containing protein 1</fullName>
    </submittedName>
</protein>
<dbReference type="PANTHER" id="PTHR10509">
    <property type="entry name" value="O-METHYLTRANSFERASE-RELATED"/>
    <property type="match status" value="1"/>
</dbReference>
<dbReference type="Proteomes" id="UP001163046">
    <property type="component" value="Unassembled WGS sequence"/>
</dbReference>
<evidence type="ECO:0000256" key="3">
    <source>
        <dbReference type="ARBA" id="ARBA00022691"/>
    </source>
</evidence>
<evidence type="ECO:0000256" key="4">
    <source>
        <dbReference type="ARBA" id="ARBA00023453"/>
    </source>
</evidence>
<sequence length="155" mass="17431">MLLLISAGNYENHPDLDNTMLCSADEAQLMRLLIQLIQSKKVLEIGVYTGYSSLSMAMSLPTDGKLWHAGVESKIDLRLQSASTTLDELLAAGEAESFDLVFLDAIKPSYDQYYEKSLRLIRKGGLIVIDNVLWSSRVCDPDKEFQMKVQKHFIT</sequence>
<keyword evidence="1" id="KW-0489">Methyltransferase</keyword>
<dbReference type="PANTHER" id="PTHR10509:SF93">
    <property type="entry name" value="CATECHOL O-METHYLTRANSFERASE DOMAIN-CONTAINING PROTEIN 1"/>
    <property type="match status" value="1"/>
</dbReference>
<evidence type="ECO:0000313" key="6">
    <source>
        <dbReference type="Proteomes" id="UP001163046"/>
    </source>
</evidence>
<keyword evidence="3" id="KW-0949">S-adenosyl-L-methionine</keyword>
<dbReference type="Pfam" id="PF01596">
    <property type="entry name" value="Methyltransf_3"/>
    <property type="match status" value="2"/>
</dbReference>
<evidence type="ECO:0000256" key="1">
    <source>
        <dbReference type="ARBA" id="ARBA00022603"/>
    </source>
</evidence>
<dbReference type="GO" id="GO:0008757">
    <property type="term" value="F:S-adenosylmethionine-dependent methyltransferase activity"/>
    <property type="evidence" value="ECO:0007669"/>
    <property type="project" value="TreeGrafter"/>
</dbReference>
<dbReference type="InterPro" id="IPR029063">
    <property type="entry name" value="SAM-dependent_MTases_sf"/>
</dbReference>
<gene>
    <name evidence="5" type="primary">COMTD1_4</name>
    <name evidence="5" type="ORF">OS493_018408</name>
</gene>
<organism evidence="5 6">
    <name type="scientific">Desmophyllum pertusum</name>
    <dbReference type="NCBI Taxonomy" id="174260"/>
    <lineage>
        <taxon>Eukaryota</taxon>
        <taxon>Metazoa</taxon>
        <taxon>Cnidaria</taxon>
        <taxon>Anthozoa</taxon>
        <taxon>Hexacorallia</taxon>
        <taxon>Scleractinia</taxon>
        <taxon>Caryophylliina</taxon>
        <taxon>Caryophylliidae</taxon>
        <taxon>Desmophyllum</taxon>
    </lineage>
</organism>
<accession>A0A9X0D940</accession>
<dbReference type="PROSITE" id="PS51682">
    <property type="entry name" value="SAM_OMT_I"/>
    <property type="match status" value="1"/>
</dbReference>
<dbReference type="InterPro" id="IPR050362">
    <property type="entry name" value="Cation-dep_OMT"/>
</dbReference>
<keyword evidence="2" id="KW-0808">Transferase</keyword>
<dbReference type="CDD" id="cd02440">
    <property type="entry name" value="AdoMet_MTases"/>
    <property type="match status" value="1"/>
</dbReference>
<dbReference type="Gene3D" id="3.40.50.150">
    <property type="entry name" value="Vaccinia Virus protein VP39"/>
    <property type="match status" value="2"/>
</dbReference>
<evidence type="ECO:0000256" key="2">
    <source>
        <dbReference type="ARBA" id="ARBA00022679"/>
    </source>
</evidence>
<dbReference type="OrthoDB" id="10251242at2759"/>
<dbReference type="GO" id="GO:0032259">
    <property type="term" value="P:methylation"/>
    <property type="evidence" value="ECO:0007669"/>
    <property type="project" value="UniProtKB-KW"/>
</dbReference>
<dbReference type="AlphaFoldDB" id="A0A9X0D940"/>
<comment type="similarity">
    <text evidence="4">Belongs to the class I-like SAM-binding methyltransferase superfamily. Cation-dependent O-methyltransferase family.</text>
</comment>
<dbReference type="EMBL" id="MU825406">
    <property type="protein sequence ID" value="KAJ7391365.1"/>
    <property type="molecule type" value="Genomic_DNA"/>
</dbReference>
<dbReference type="InterPro" id="IPR002935">
    <property type="entry name" value="SAM_O-MeTrfase"/>
</dbReference>
<dbReference type="SUPFAM" id="SSF53335">
    <property type="entry name" value="S-adenosyl-L-methionine-dependent methyltransferases"/>
    <property type="match status" value="1"/>
</dbReference>
<keyword evidence="6" id="KW-1185">Reference proteome</keyword>
<comment type="caution">
    <text evidence="5">The sequence shown here is derived from an EMBL/GenBank/DDBJ whole genome shotgun (WGS) entry which is preliminary data.</text>
</comment>
<name>A0A9X0D940_9CNID</name>
<reference evidence="5" key="1">
    <citation type="submission" date="2023-01" db="EMBL/GenBank/DDBJ databases">
        <title>Genome assembly of the deep-sea coral Lophelia pertusa.</title>
        <authorList>
            <person name="Herrera S."/>
            <person name="Cordes E."/>
        </authorList>
    </citation>
    <scope>NUCLEOTIDE SEQUENCE</scope>
    <source>
        <strain evidence="5">USNM1676648</strain>
        <tissue evidence="5">Polyp</tissue>
    </source>
</reference>
<dbReference type="GO" id="GO:0008171">
    <property type="term" value="F:O-methyltransferase activity"/>
    <property type="evidence" value="ECO:0007669"/>
    <property type="project" value="InterPro"/>
</dbReference>
<proteinExistence type="inferred from homology"/>
<evidence type="ECO:0000313" key="5">
    <source>
        <dbReference type="EMBL" id="KAJ7391365.1"/>
    </source>
</evidence>